<feature type="region of interest" description="Disordered" evidence="1">
    <location>
        <begin position="271"/>
        <end position="296"/>
    </location>
</feature>
<dbReference type="AlphaFoldDB" id="A0A1Y2I236"/>
<feature type="domain" description="Thioredoxin" evidence="3">
    <location>
        <begin position="9"/>
        <end position="146"/>
    </location>
</feature>
<name>A0A1Y2I236_9FUNG</name>
<feature type="chain" id="PRO_5013164056" evidence="2">
    <location>
        <begin position="26"/>
        <end position="296"/>
    </location>
</feature>
<evidence type="ECO:0000313" key="5">
    <source>
        <dbReference type="Proteomes" id="UP000193411"/>
    </source>
</evidence>
<evidence type="ECO:0000313" key="4">
    <source>
        <dbReference type="EMBL" id="ORZ40928.1"/>
    </source>
</evidence>
<keyword evidence="5" id="KW-1185">Reference proteome</keyword>
<evidence type="ECO:0000256" key="1">
    <source>
        <dbReference type="SAM" id="MobiDB-lite"/>
    </source>
</evidence>
<dbReference type="GO" id="GO:0015035">
    <property type="term" value="F:protein-disulfide reductase activity"/>
    <property type="evidence" value="ECO:0007669"/>
    <property type="project" value="TreeGrafter"/>
</dbReference>
<dbReference type="OrthoDB" id="74910at2759"/>
<evidence type="ECO:0000259" key="3">
    <source>
        <dbReference type="PROSITE" id="PS51352"/>
    </source>
</evidence>
<dbReference type="PROSITE" id="PS51352">
    <property type="entry name" value="THIOREDOXIN_2"/>
    <property type="match status" value="1"/>
</dbReference>
<proteinExistence type="predicted"/>
<sequence length="296" mass="32629">MKFSLALRLFTSLLAFAFSAKLAHGFFGANAGISHLTQSTYHAQVMDTEQTTVVMYYAPWCGYCQKMKPDFATASRKLKGIVKFAAVNCDEEKQVCAEAGVQGFPVVKGYYTNAKSKKRITIEYQGDRTAQSLVSFGQDRIPNFVKNIRSTPTAAGPSITLDKFYSLENSTLPKIVVVKPASRAQKPTSSLLKALAIDYHYRLLIGEATGASDDDAVYTDFGGKAPAPKAMPDVYAVIPGQAEAVKYTGEIKQKPLREFFDRFALKKKIRPSRKKGKAAKKVEEQKAKLGNVRDEL</sequence>
<reference evidence="4 5" key="1">
    <citation type="submission" date="2016-07" db="EMBL/GenBank/DDBJ databases">
        <title>Pervasive Adenine N6-methylation of Active Genes in Fungi.</title>
        <authorList>
            <consortium name="DOE Joint Genome Institute"/>
            <person name="Mondo S.J."/>
            <person name="Dannebaum R.O."/>
            <person name="Kuo R.C."/>
            <person name="Labutti K."/>
            <person name="Haridas S."/>
            <person name="Kuo A."/>
            <person name="Salamov A."/>
            <person name="Ahrendt S.R."/>
            <person name="Lipzen A."/>
            <person name="Sullivan W."/>
            <person name="Andreopoulos W.B."/>
            <person name="Clum A."/>
            <person name="Lindquist E."/>
            <person name="Daum C."/>
            <person name="Ramamoorthy G.K."/>
            <person name="Gryganskyi A."/>
            <person name="Culley D."/>
            <person name="Magnuson J.K."/>
            <person name="James T.Y."/>
            <person name="O'Malley M.A."/>
            <person name="Stajich J.E."/>
            <person name="Spatafora J.W."/>
            <person name="Visel A."/>
            <person name="Grigoriev I.V."/>
        </authorList>
    </citation>
    <scope>NUCLEOTIDE SEQUENCE [LARGE SCALE GENOMIC DNA]</scope>
    <source>
        <strain evidence="4 5">PL171</strain>
    </source>
</reference>
<keyword evidence="2" id="KW-0732">Signal</keyword>
<feature type="compositionally biased region" description="Basic and acidic residues" evidence="1">
    <location>
        <begin position="280"/>
        <end position="296"/>
    </location>
</feature>
<dbReference type="SUPFAM" id="SSF52833">
    <property type="entry name" value="Thioredoxin-like"/>
    <property type="match status" value="1"/>
</dbReference>
<dbReference type="GO" id="GO:0005788">
    <property type="term" value="C:endoplasmic reticulum lumen"/>
    <property type="evidence" value="ECO:0007669"/>
    <property type="project" value="TreeGrafter"/>
</dbReference>
<gene>
    <name evidence="4" type="ORF">BCR44DRAFT_117329</name>
</gene>
<dbReference type="InterPro" id="IPR013766">
    <property type="entry name" value="Thioredoxin_domain"/>
</dbReference>
<dbReference type="Pfam" id="PF00085">
    <property type="entry name" value="Thioredoxin"/>
    <property type="match status" value="1"/>
</dbReference>
<feature type="signal peptide" evidence="2">
    <location>
        <begin position="1"/>
        <end position="25"/>
    </location>
</feature>
<dbReference type="PROSITE" id="PS00194">
    <property type="entry name" value="THIOREDOXIN_1"/>
    <property type="match status" value="1"/>
</dbReference>
<organism evidence="4 5">
    <name type="scientific">Catenaria anguillulae PL171</name>
    <dbReference type="NCBI Taxonomy" id="765915"/>
    <lineage>
        <taxon>Eukaryota</taxon>
        <taxon>Fungi</taxon>
        <taxon>Fungi incertae sedis</taxon>
        <taxon>Blastocladiomycota</taxon>
        <taxon>Blastocladiomycetes</taxon>
        <taxon>Blastocladiales</taxon>
        <taxon>Catenariaceae</taxon>
        <taxon>Catenaria</taxon>
    </lineage>
</organism>
<dbReference type="Proteomes" id="UP000193411">
    <property type="component" value="Unassembled WGS sequence"/>
</dbReference>
<dbReference type="PANTHER" id="PTHR45815">
    <property type="entry name" value="PROTEIN DISULFIDE-ISOMERASE A6"/>
    <property type="match status" value="1"/>
</dbReference>
<protein>
    <submittedName>
        <fullName evidence="4">Thioredoxin-like protein</fullName>
    </submittedName>
</protein>
<accession>A0A1Y2I236</accession>
<dbReference type="InterPro" id="IPR036249">
    <property type="entry name" value="Thioredoxin-like_sf"/>
</dbReference>
<dbReference type="PANTHER" id="PTHR45815:SF3">
    <property type="entry name" value="PROTEIN DISULFIDE-ISOMERASE A6"/>
    <property type="match status" value="1"/>
</dbReference>
<dbReference type="GO" id="GO:0034976">
    <property type="term" value="P:response to endoplasmic reticulum stress"/>
    <property type="evidence" value="ECO:0007669"/>
    <property type="project" value="TreeGrafter"/>
</dbReference>
<evidence type="ECO:0000256" key="2">
    <source>
        <dbReference type="SAM" id="SignalP"/>
    </source>
</evidence>
<comment type="caution">
    <text evidence="4">The sequence shown here is derived from an EMBL/GenBank/DDBJ whole genome shotgun (WGS) entry which is preliminary data.</text>
</comment>
<dbReference type="STRING" id="765915.A0A1Y2I236"/>
<dbReference type="EMBL" id="MCFL01000002">
    <property type="protein sequence ID" value="ORZ40928.1"/>
    <property type="molecule type" value="Genomic_DNA"/>
</dbReference>
<dbReference type="InterPro" id="IPR017937">
    <property type="entry name" value="Thioredoxin_CS"/>
</dbReference>
<dbReference type="Gene3D" id="3.40.30.10">
    <property type="entry name" value="Glutaredoxin"/>
    <property type="match status" value="1"/>
</dbReference>